<evidence type="ECO:0000313" key="1">
    <source>
        <dbReference type="EMBL" id="SDR86927.1"/>
    </source>
</evidence>
<gene>
    <name evidence="1" type="ORF">SAMN05216490_0095</name>
</gene>
<proteinExistence type="predicted"/>
<reference evidence="1 2" key="1">
    <citation type="submission" date="2016-10" db="EMBL/GenBank/DDBJ databases">
        <authorList>
            <person name="de Groot N.N."/>
        </authorList>
    </citation>
    <scope>NUCLEOTIDE SEQUENCE [LARGE SCALE GENOMIC DNA]</scope>
    <source>
        <strain evidence="1 2">MP1X4</strain>
    </source>
</reference>
<protein>
    <submittedName>
        <fullName evidence="1">Uncharacterized protein</fullName>
    </submittedName>
</protein>
<accession>A0A1H1MJV2</accession>
<dbReference type="AlphaFoldDB" id="A0A1H1MJV2"/>
<sequence length="97" mass="11222">MFNQVIFFSRGTIGVGKIKKEVMLRHLKHAGKGLYAYPSSASMTPRSIFVENIFFRTLFLRKQKKPLQNLERLLKFQNVIPTYSITLTFSILVLPCL</sequence>
<organism evidence="1 2">
    <name type="scientific">Mucilaginibacter mallensis</name>
    <dbReference type="NCBI Taxonomy" id="652787"/>
    <lineage>
        <taxon>Bacteria</taxon>
        <taxon>Pseudomonadati</taxon>
        <taxon>Bacteroidota</taxon>
        <taxon>Sphingobacteriia</taxon>
        <taxon>Sphingobacteriales</taxon>
        <taxon>Sphingobacteriaceae</taxon>
        <taxon>Mucilaginibacter</taxon>
    </lineage>
</organism>
<keyword evidence="2" id="KW-1185">Reference proteome</keyword>
<dbReference type="EMBL" id="LT629740">
    <property type="protein sequence ID" value="SDR86927.1"/>
    <property type="molecule type" value="Genomic_DNA"/>
</dbReference>
<dbReference type="Proteomes" id="UP000199679">
    <property type="component" value="Chromosome I"/>
</dbReference>
<name>A0A1H1MJV2_MUCMA</name>
<evidence type="ECO:0000313" key="2">
    <source>
        <dbReference type="Proteomes" id="UP000199679"/>
    </source>
</evidence>